<evidence type="ECO:0000259" key="1">
    <source>
        <dbReference type="Pfam" id="PF13640"/>
    </source>
</evidence>
<feature type="domain" description="Prolyl 4-hydroxylase alpha subunit Fe(2+) 2OG dioxygenase" evidence="1">
    <location>
        <begin position="74"/>
        <end position="166"/>
    </location>
</feature>
<keyword evidence="3" id="KW-1185">Reference proteome</keyword>
<protein>
    <recommendedName>
        <fullName evidence="1">Prolyl 4-hydroxylase alpha subunit Fe(2+) 2OG dioxygenase domain-containing protein</fullName>
    </recommendedName>
</protein>
<feature type="non-terminal residue" evidence="2">
    <location>
        <position position="1"/>
    </location>
</feature>
<dbReference type="InterPro" id="IPR044862">
    <property type="entry name" value="Pro_4_hyd_alph_FE2OG_OXY"/>
</dbReference>
<dbReference type="EMBL" id="JARKIE010000068">
    <property type="protein sequence ID" value="KAJ7689953.1"/>
    <property type="molecule type" value="Genomic_DNA"/>
</dbReference>
<dbReference type="PANTHER" id="PTHR33099:SF14">
    <property type="entry name" value="PROLYL 4-HYDROXYLASE ALPHA SUBUNIT FE(2+) 2OG DIOXYGENASE DOMAIN-CONTAINING PROTEIN"/>
    <property type="match status" value="1"/>
</dbReference>
<gene>
    <name evidence="2" type="ORF">B0H17DRAFT_936672</name>
</gene>
<accession>A0AAD7DFB6</accession>
<dbReference type="Proteomes" id="UP001221757">
    <property type="component" value="Unassembled WGS sequence"/>
</dbReference>
<proteinExistence type="predicted"/>
<organism evidence="2 3">
    <name type="scientific">Mycena rosella</name>
    <name type="common">Pink bonnet</name>
    <name type="synonym">Agaricus rosellus</name>
    <dbReference type="NCBI Taxonomy" id="1033263"/>
    <lineage>
        <taxon>Eukaryota</taxon>
        <taxon>Fungi</taxon>
        <taxon>Dikarya</taxon>
        <taxon>Basidiomycota</taxon>
        <taxon>Agaricomycotina</taxon>
        <taxon>Agaricomycetes</taxon>
        <taxon>Agaricomycetidae</taxon>
        <taxon>Agaricales</taxon>
        <taxon>Marasmiineae</taxon>
        <taxon>Mycenaceae</taxon>
        <taxon>Mycena</taxon>
    </lineage>
</organism>
<comment type="caution">
    <text evidence="2">The sequence shown here is derived from an EMBL/GenBank/DDBJ whole genome shotgun (WGS) entry which is preliminary data.</text>
</comment>
<evidence type="ECO:0000313" key="3">
    <source>
        <dbReference type="Proteomes" id="UP001221757"/>
    </source>
</evidence>
<dbReference type="AlphaFoldDB" id="A0AAD7DFB6"/>
<name>A0AAD7DFB6_MYCRO</name>
<sequence>QLTEMAAACQAASFGVNQADVLDESYRKAGKMDLAKFAARLDVVASGLIDAISPNILDEQTTDGEKVLRAEMYKLNVYGPGSFFKAHKDTPRGEDMMGSLVVIFPTAHKGGELTLSHGDTTWTFDSAAETIAHGSGPAVAYIAFYSDVTHAVEPMLEGHRITLTYNLFLATRAGTPPSRVAPVPEHPFERALRPLLMDSKFLPAGGLLAYGLAHQYPLPTPPR</sequence>
<dbReference type="Gene3D" id="2.60.120.620">
    <property type="entry name" value="q2cbj1_9rhob like domain"/>
    <property type="match status" value="1"/>
</dbReference>
<reference evidence="2" key="1">
    <citation type="submission" date="2023-03" db="EMBL/GenBank/DDBJ databases">
        <title>Massive genome expansion in bonnet fungi (Mycena s.s.) driven by repeated elements and novel gene families across ecological guilds.</title>
        <authorList>
            <consortium name="Lawrence Berkeley National Laboratory"/>
            <person name="Harder C.B."/>
            <person name="Miyauchi S."/>
            <person name="Viragh M."/>
            <person name="Kuo A."/>
            <person name="Thoen E."/>
            <person name="Andreopoulos B."/>
            <person name="Lu D."/>
            <person name="Skrede I."/>
            <person name="Drula E."/>
            <person name="Henrissat B."/>
            <person name="Morin E."/>
            <person name="Kohler A."/>
            <person name="Barry K."/>
            <person name="LaButti K."/>
            <person name="Morin E."/>
            <person name="Salamov A."/>
            <person name="Lipzen A."/>
            <person name="Mereny Z."/>
            <person name="Hegedus B."/>
            <person name="Baldrian P."/>
            <person name="Stursova M."/>
            <person name="Weitz H."/>
            <person name="Taylor A."/>
            <person name="Grigoriev I.V."/>
            <person name="Nagy L.G."/>
            <person name="Martin F."/>
            <person name="Kauserud H."/>
        </authorList>
    </citation>
    <scope>NUCLEOTIDE SEQUENCE</scope>
    <source>
        <strain evidence="2">CBHHK067</strain>
    </source>
</reference>
<dbReference type="Pfam" id="PF13640">
    <property type="entry name" value="2OG-FeII_Oxy_3"/>
    <property type="match status" value="1"/>
</dbReference>
<evidence type="ECO:0000313" key="2">
    <source>
        <dbReference type="EMBL" id="KAJ7689953.1"/>
    </source>
</evidence>
<dbReference type="PANTHER" id="PTHR33099">
    <property type="entry name" value="FE2OG DIOXYGENASE DOMAIN-CONTAINING PROTEIN"/>
    <property type="match status" value="1"/>
</dbReference>